<feature type="coiled-coil region" evidence="1">
    <location>
        <begin position="214"/>
        <end position="269"/>
    </location>
</feature>
<organism evidence="2 3">
    <name type="scientific">Zancudomyces culisetae</name>
    <name type="common">Gut fungus</name>
    <name type="synonym">Smittium culisetae</name>
    <dbReference type="NCBI Taxonomy" id="1213189"/>
    <lineage>
        <taxon>Eukaryota</taxon>
        <taxon>Fungi</taxon>
        <taxon>Fungi incertae sedis</taxon>
        <taxon>Zoopagomycota</taxon>
        <taxon>Kickxellomycotina</taxon>
        <taxon>Harpellomycetes</taxon>
        <taxon>Harpellales</taxon>
        <taxon>Legeriomycetaceae</taxon>
        <taxon>Zancudomyces</taxon>
    </lineage>
</organism>
<gene>
    <name evidence="2" type="ORF">AX774_g6850</name>
</gene>
<keyword evidence="3" id="KW-1185">Reference proteome</keyword>
<proteinExistence type="predicted"/>
<dbReference type="Proteomes" id="UP000188320">
    <property type="component" value="Unassembled WGS sequence"/>
</dbReference>
<accession>A0A1R1PFN1</accession>
<evidence type="ECO:0000313" key="2">
    <source>
        <dbReference type="EMBL" id="OMH79729.1"/>
    </source>
</evidence>
<evidence type="ECO:0000256" key="1">
    <source>
        <dbReference type="SAM" id="Coils"/>
    </source>
</evidence>
<dbReference type="AlphaFoldDB" id="A0A1R1PFN1"/>
<evidence type="ECO:0000313" key="3">
    <source>
        <dbReference type="Proteomes" id="UP000188320"/>
    </source>
</evidence>
<keyword evidence="1" id="KW-0175">Coiled coil</keyword>
<name>A0A1R1PFN1_ZANCU</name>
<comment type="caution">
    <text evidence="2">The sequence shown here is derived from an EMBL/GenBank/DDBJ whole genome shotgun (WGS) entry which is preliminary data.</text>
</comment>
<sequence length="364" mass="41828">MRIVEKNKSKELHNHEYLHEKDTGNVHYLNEEKKKRTIRATKLNYRSSIRVDKISESTGAKRPAGIIRGTSSYLGGDKANMVDIDNVSKKGKLTAPYNTEIYGKSSTAFGSKPKGKDTTICIKNIEPSGLVWGFVPEFDKKGADYLDEINYPKEKKENHIDMDMDVLAKHNNEVTTFSNLEQPELLSKYSTSTVHMDDLSKVILPREDWYDSSYLNILDEIKELKDEIETETNTLNLLTIKQMEMNTSLQKMENTLRQLETEENEEINIQSGYKMASEFDDHLKETVLELQYLSDSLQEDIDFNSFKDREISKSDYKSVFQYIDVTAKSITNTFNQECKDLDMFPSNAVKKLPNVSRFSGMQGI</sequence>
<reference evidence="3" key="1">
    <citation type="submission" date="2017-01" db="EMBL/GenBank/DDBJ databases">
        <authorList>
            <person name="Wang Y."/>
            <person name="White M."/>
            <person name="Kvist S."/>
            <person name="Moncalvo J.-M."/>
        </authorList>
    </citation>
    <scope>NUCLEOTIDE SEQUENCE [LARGE SCALE GENOMIC DNA]</scope>
    <source>
        <strain evidence="3">COL-18-3</strain>
    </source>
</reference>
<dbReference type="EMBL" id="LSSK01001436">
    <property type="protein sequence ID" value="OMH79729.1"/>
    <property type="molecule type" value="Genomic_DNA"/>
</dbReference>
<protein>
    <submittedName>
        <fullName evidence="2">Uncharacterized protein</fullName>
    </submittedName>
</protein>